<feature type="transmembrane region" description="Helical" evidence="1">
    <location>
        <begin position="6"/>
        <end position="26"/>
    </location>
</feature>
<organism evidence="2 3">
    <name type="scientific">Trichonephila inaurata madagascariensis</name>
    <dbReference type="NCBI Taxonomy" id="2747483"/>
    <lineage>
        <taxon>Eukaryota</taxon>
        <taxon>Metazoa</taxon>
        <taxon>Ecdysozoa</taxon>
        <taxon>Arthropoda</taxon>
        <taxon>Chelicerata</taxon>
        <taxon>Arachnida</taxon>
        <taxon>Araneae</taxon>
        <taxon>Araneomorphae</taxon>
        <taxon>Entelegynae</taxon>
        <taxon>Araneoidea</taxon>
        <taxon>Nephilidae</taxon>
        <taxon>Trichonephila</taxon>
        <taxon>Trichonephila inaurata</taxon>
    </lineage>
</organism>
<keyword evidence="1" id="KW-0472">Membrane</keyword>
<evidence type="ECO:0000256" key="1">
    <source>
        <dbReference type="SAM" id="Phobius"/>
    </source>
</evidence>
<gene>
    <name evidence="2" type="ORF">TNIN_275701</name>
</gene>
<dbReference type="Proteomes" id="UP000886998">
    <property type="component" value="Unassembled WGS sequence"/>
</dbReference>
<evidence type="ECO:0000313" key="3">
    <source>
        <dbReference type="Proteomes" id="UP000886998"/>
    </source>
</evidence>
<evidence type="ECO:0008006" key="4">
    <source>
        <dbReference type="Google" id="ProtNLM"/>
    </source>
</evidence>
<protein>
    <recommendedName>
        <fullName evidence="4">Transmembrane protein</fullName>
    </recommendedName>
</protein>
<dbReference type="EMBL" id="BMAV01002819">
    <property type="protein sequence ID" value="GFY41979.1"/>
    <property type="molecule type" value="Genomic_DNA"/>
</dbReference>
<dbReference type="AlphaFoldDB" id="A0A8X6WV95"/>
<keyword evidence="1" id="KW-0812">Transmembrane</keyword>
<keyword evidence="3" id="KW-1185">Reference proteome</keyword>
<sequence length="85" mass="9983">MYVLWLEFSWVVISTPLAFAMAAYGLNNGGRWKIKMGSYDSDLGLRRVWLVDIVRGSKYIRLDLRTRKDQYHFGTTSTICKLRLY</sequence>
<reference evidence="2" key="1">
    <citation type="submission" date="2020-08" db="EMBL/GenBank/DDBJ databases">
        <title>Multicomponent nature underlies the extraordinary mechanical properties of spider dragline silk.</title>
        <authorList>
            <person name="Kono N."/>
            <person name="Nakamura H."/>
            <person name="Mori M."/>
            <person name="Yoshida Y."/>
            <person name="Ohtoshi R."/>
            <person name="Malay A.D."/>
            <person name="Moran D.A.P."/>
            <person name="Tomita M."/>
            <person name="Numata K."/>
            <person name="Arakawa K."/>
        </authorList>
    </citation>
    <scope>NUCLEOTIDE SEQUENCE</scope>
</reference>
<accession>A0A8X6WV95</accession>
<evidence type="ECO:0000313" key="2">
    <source>
        <dbReference type="EMBL" id="GFY41979.1"/>
    </source>
</evidence>
<keyword evidence="1" id="KW-1133">Transmembrane helix</keyword>
<comment type="caution">
    <text evidence="2">The sequence shown here is derived from an EMBL/GenBank/DDBJ whole genome shotgun (WGS) entry which is preliminary data.</text>
</comment>
<name>A0A8X6WV95_9ARAC</name>
<proteinExistence type="predicted"/>